<dbReference type="Pfam" id="PF13203">
    <property type="entry name" value="DUF2201_N"/>
    <property type="match status" value="1"/>
</dbReference>
<evidence type="ECO:0000256" key="1">
    <source>
        <dbReference type="SAM" id="MobiDB-lite"/>
    </source>
</evidence>
<proteinExistence type="predicted"/>
<dbReference type="PANTHER" id="PTHR38730:SF1">
    <property type="entry name" value="SLL7028 PROTEIN"/>
    <property type="match status" value="1"/>
</dbReference>
<dbReference type="Proteomes" id="UP000194137">
    <property type="component" value="Chromosome"/>
</dbReference>
<accession>A0A1W6ZWF1</accession>
<dbReference type="KEGG" id="psin:CAK95_22750"/>
<dbReference type="InterPro" id="IPR025154">
    <property type="entry name" value="Put_metallopeptidase_dom"/>
</dbReference>
<feature type="region of interest" description="Disordered" evidence="1">
    <location>
        <begin position="188"/>
        <end position="207"/>
    </location>
</feature>
<dbReference type="InterPro" id="IPR018698">
    <property type="entry name" value="VWA-like_dom"/>
</dbReference>
<feature type="domain" description="Putative metallopeptidase" evidence="3">
    <location>
        <begin position="50"/>
        <end position="309"/>
    </location>
</feature>
<dbReference type="OrthoDB" id="9761650at2"/>
<name>A0A1W6ZWF1_9HYPH</name>
<dbReference type="PANTHER" id="PTHR38730">
    <property type="entry name" value="SLL7028 PROTEIN"/>
    <property type="match status" value="1"/>
</dbReference>
<evidence type="ECO:0000313" key="5">
    <source>
        <dbReference type="Proteomes" id="UP000194137"/>
    </source>
</evidence>
<keyword evidence="5" id="KW-1185">Reference proteome</keyword>
<feature type="domain" description="VWA-like" evidence="2">
    <location>
        <begin position="318"/>
        <end position="441"/>
    </location>
</feature>
<gene>
    <name evidence="4" type="ORF">CAK95_22750</name>
</gene>
<sequence length="445" mass="48114">MGCTRRRQGDARTAQDGDEIMSVAVANEANSDRATLKRIENGLRMVTVPLPHLAGLAAAVRTNLDWRVPTMGIFASGRLLVNPGFAARLKDNELVFVLAHELLHLALRTHDRARGSSRLEFNYAHDYIINDILRAELGFASIPAGGLDMPGARERSAEDIVIEMRRNADLMPSRTQVFEGAQASIRQIFGGGQPGNESRQPDDDAGDVLADKKERDMFPADAQDQAQQKAKIDEVTARGLSLAEAMKAFRGRGDNGGTMNATITALRGELRPAWQSALQKWIESSSPGERTFTRLSRRGAECSEIVLPGRKRESWMLNVVLDTSGSMTDEIPLALGAIADFCDAAGVDQIRIIQCDTAVTSDETVSPEELAVFSVSGFGGSDLSPAMAALAEDPQVTAAVIVTDGEIAFPSDPMPYGVLWVLPVRQAGRFNPPYGRVIAMDGSRP</sequence>
<evidence type="ECO:0000313" key="4">
    <source>
        <dbReference type="EMBL" id="ARQ01608.1"/>
    </source>
</evidence>
<dbReference type="STRING" id="1235591.CAK95_22750"/>
<evidence type="ECO:0008006" key="6">
    <source>
        <dbReference type="Google" id="ProtNLM"/>
    </source>
</evidence>
<dbReference type="AlphaFoldDB" id="A0A1W6ZWF1"/>
<dbReference type="EMBL" id="CP021112">
    <property type="protein sequence ID" value="ARQ01608.1"/>
    <property type="molecule type" value="Genomic_DNA"/>
</dbReference>
<evidence type="ECO:0000259" key="3">
    <source>
        <dbReference type="Pfam" id="PF13203"/>
    </source>
</evidence>
<evidence type="ECO:0000259" key="2">
    <source>
        <dbReference type="Pfam" id="PF09967"/>
    </source>
</evidence>
<protein>
    <recommendedName>
        <fullName evidence="6">Metallopeptidase domain-containing protein</fullName>
    </recommendedName>
</protein>
<reference evidence="4 5" key="1">
    <citation type="submission" date="2017-05" db="EMBL/GenBank/DDBJ databases">
        <title>Full genome sequence of Pseudorhodoplanes sinuspersici.</title>
        <authorList>
            <person name="Dastgheib S.M.M."/>
            <person name="Shavandi M."/>
            <person name="Tirandaz H."/>
        </authorList>
    </citation>
    <scope>NUCLEOTIDE SEQUENCE [LARGE SCALE GENOMIC DNA]</scope>
    <source>
        <strain evidence="4 5">RIPI110</strain>
    </source>
</reference>
<organism evidence="4 5">
    <name type="scientific">Pseudorhodoplanes sinuspersici</name>
    <dbReference type="NCBI Taxonomy" id="1235591"/>
    <lineage>
        <taxon>Bacteria</taxon>
        <taxon>Pseudomonadati</taxon>
        <taxon>Pseudomonadota</taxon>
        <taxon>Alphaproteobacteria</taxon>
        <taxon>Hyphomicrobiales</taxon>
        <taxon>Pseudorhodoplanes</taxon>
    </lineage>
</organism>
<dbReference type="Pfam" id="PF09967">
    <property type="entry name" value="DUF2201"/>
    <property type="match status" value="1"/>
</dbReference>